<evidence type="ECO:0000313" key="9">
    <source>
        <dbReference type="Proteomes" id="UP001500212"/>
    </source>
</evidence>
<evidence type="ECO:0000256" key="1">
    <source>
        <dbReference type="ARBA" id="ARBA00004651"/>
    </source>
</evidence>
<feature type="transmembrane region" description="Helical" evidence="6">
    <location>
        <begin position="65"/>
        <end position="83"/>
    </location>
</feature>
<keyword evidence="3 6" id="KW-0812">Transmembrane</keyword>
<proteinExistence type="predicted"/>
<dbReference type="SUPFAM" id="SSF103473">
    <property type="entry name" value="MFS general substrate transporter"/>
    <property type="match status" value="1"/>
</dbReference>
<dbReference type="EMBL" id="BAABHJ010000031">
    <property type="protein sequence ID" value="GAA4616047.1"/>
    <property type="molecule type" value="Genomic_DNA"/>
</dbReference>
<sequence length="449" mass="47368">MARLRRVMGGTHVTKTQAKRQTLWWHRDFLLLWSGQTVSDIGSAVTVLALPLIAVSLLGASTFEVGALSASGTVAYLLVALPAGALVDRTVKHHLMIWSNAGRAVVLAGVPLAATLSHLSMAQLYVTALVAGMLTAVFEIAYQSYLPTLIRRDQLVEGNGKIGITNSLSEVIGPSLAGGLASLLSSAAYAVTADCLSFVISIVSLLLIRTPEPPPRANGSRKTIGKQIAEGVRYVARHTVLRRVVACATMSSLFNMTLMTVLVVFLVRTLHASAGTTGLLLGLGSAGGVVGAFTVGPLSRLIGSARMFWAGKLFLGGFALLIPLAGPGWGVVLVSVGLCATTASVVMFNVSQVSYRQAVCPPELLGRMNATMRWAIRGAKPIGGLLGGVLGDWIGLRETLFMAALGSWLAVLFIVLSPIRYLRDIPLHEAYAEKAPEPAALATELRAKR</sequence>
<gene>
    <name evidence="8" type="ORF">GCM10023195_71130</name>
</gene>
<evidence type="ECO:0000256" key="3">
    <source>
        <dbReference type="ARBA" id="ARBA00022692"/>
    </source>
</evidence>
<dbReference type="Gene3D" id="1.20.1250.20">
    <property type="entry name" value="MFS general substrate transporter like domains"/>
    <property type="match status" value="1"/>
</dbReference>
<feature type="transmembrane region" description="Helical" evidence="6">
    <location>
        <begin position="122"/>
        <end position="142"/>
    </location>
</feature>
<keyword evidence="4 6" id="KW-1133">Transmembrane helix</keyword>
<dbReference type="Pfam" id="PF07690">
    <property type="entry name" value="MFS_1"/>
    <property type="match status" value="1"/>
</dbReference>
<feature type="transmembrane region" description="Helical" evidence="6">
    <location>
        <begin position="400"/>
        <end position="419"/>
    </location>
</feature>
<evidence type="ECO:0000256" key="5">
    <source>
        <dbReference type="ARBA" id="ARBA00023136"/>
    </source>
</evidence>
<feature type="transmembrane region" description="Helical" evidence="6">
    <location>
        <begin position="244"/>
        <end position="267"/>
    </location>
</feature>
<keyword evidence="2" id="KW-1003">Cell membrane</keyword>
<feature type="transmembrane region" description="Helical" evidence="6">
    <location>
        <begin position="307"/>
        <end position="325"/>
    </location>
</feature>
<evidence type="ECO:0000313" key="8">
    <source>
        <dbReference type="EMBL" id="GAA4616047.1"/>
    </source>
</evidence>
<evidence type="ECO:0000256" key="6">
    <source>
        <dbReference type="SAM" id="Phobius"/>
    </source>
</evidence>
<dbReference type="PROSITE" id="PS50850">
    <property type="entry name" value="MFS"/>
    <property type="match status" value="1"/>
</dbReference>
<evidence type="ECO:0000259" key="7">
    <source>
        <dbReference type="PROSITE" id="PS50850"/>
    </source>
</evidence>
<organism evidence="8 9">
    <name type="scientific">Actinoallomurus liliacearum</name>
    <dbReference type="NCBI Taxonomy" id="1080073"/>
    <lineage>
        <taxon>Bacteria</taxon>
        <taxon>Bacillati</taxon>
        <taxon>Actinomycetota</taxon>
        <taxon>Actinomycetes</taxon>
        <taxon>Streptosporangiales</taxon>
        <taxon>Thermomonosporaceae</taxon>
        <taxon>Actinoallomurus</taxon>
    </lineage>
</organism>
<dbReference type="CDD" id="cd06173">
    <property type="entry name" value="MFS_MefA_like"/>
    <property type="match status" value="1"/>
</dbReference>
<dbReference type="Proteomes" id="UP001500212">
    <property type="component" value="Unassembled WGS sequence"/>
</dbReference>
<dbReference type="InterPro" id="IPR036259">
    <property type="entry name" value="MFS_trans_sf"/>
</dbReference>
<feature type="domain" description="Major facilitator superfamily (MFS) profile" evidence="7">
    <location>
        <begin position="241"/>
        <end position="449"/>
    </location>
</feature>
<name>A0ABP8TWN1_9ACTN</name>
<evidence type="ECO:0000256" key="4">
    <source>
        <dbReference type="ARBA" id="ARBA00022989"/>
    </source>
</evidence>
<feature type="transmembrane region" description="Helical" evidence="6">
    <location>
        <begin position="273"/>
        <end position="295"/>
    </location>
</feature>
<feature type="transmembrane region" description="Helical" evidence="6">
    <location>
        <begin position="187"/>
        <end position="208"/>
    </location>
</feature>
<comment type="caution">
    <text evidence="8">The sequence shown here is derived from an EMBL/GenBank/DDBJ whole genome shotgun (WGS) entry which is preliminary data.</text>
</comment>
<dbReference type="PANTHER" id="PTHR23513:SF6">
    <property type="entry name" value="MAJOR FACILITATOR SUPERFAMILY ASSOCIATED DOMAIN-CONTAINING PROTEIN"/>
    <property type="match status" value="1"/>
</dbReference>
<feature type="transmembrane region" description="Helical" evidence="6">
    <location>
        <begin position="374"/>
        <end position="394"/>
    </location>
</feature>
<dbReference type="PANTHER" id="PTHR23513">
    <property type="entry name" value="INTEGRAL MEMBRANE EFFLUX PROTEIN-RELATED"/>
    <property type="match status" value="1"/>
</dbReference>
<accession>A0ABP8TWN1</accession>
<reference evidence="9" key="1">
    <citation type="journal article" date="2019" name="Int. J. Syst. Evol. Microbiol.">
        <title>The Global Catalogue of Microorganisms (GCM) 10K type strain sequencing project: providing services to taxonomists for standard genome sequencing and annotation.</title>
        <authorList>
            <consortium name="The Broad Institute Genomics Platform"/>
            <consortium name="The Broad Institute Genome Sequencing Center for Infectious Disease"/>
            <person name="Wu L."/>
            <person name="Ma J."/>
        </authorList>
    </citation>
    <scope>NUCLEOTIDE SEQUENCE [LARGE SCALE GENOMIC DNA]</scope>
    <source>
        <strain evidence="9">JCM 17938</strain>
    </source>
</reference>
<comment type="subcellular location">
    <subcellularLocation>
        <location evidence="1">Cell membrane</location>
        <topology evidence="1">Multi-pass membrane protein</topology>
    </subcellularLocation>
</comment>
<feature type="transmembrane region" description="Helical" evidence="6">
    <location>
        <begin position="331"/>
        <end position="353"/>
    </location>
</feature>
<protein>
    <submittedName>
        <fullName evidence="8">MFS transporter</fullName>
    </submittedName>
</protein>
<keyword evidence="9" id="KW-1185">Reference proteome</keyword>
<dbReference type="InterPro" id="IPR011701">
    <property type="entry name" value="MFS"/>
</dbReference>
<keyword evidence="5 6" id="KW-0472">Membrane</keyword>
<feature type="transmembrane region" description="Helical" evidence="6">
    <location>
        <begin position="29"/>
        <end position="53"/>
    </location>
</feature>
<dbReference type="InterPro" id="IPR020846">
    <property type="entry name" value="MFS_dom"/>
</dbReference>
<evidence type="ECO:0000256" key="2">
    <source>
        <dbReference type="ARBA" id="ARBA00022475"/>
    </source>
</evidence>